<evidence type="ECO:0000256" key="3">
    <source>
        <dbReference type="ARBA" id="ARBA00022676"/>
    </source>
</evidence>
<dbReference type="EMBL" id="AMQN01002496">
    <property type="status" value="NOT_ANNOTATED_CDS"/>
    <property type="molecule type" value="Genomic_DNA"/>
</dbReference>
<dbReference type="OMA" id="NMHRLPY"/>
<dbReference type="Gene3D" id="3.90.550.50">
    <property type="match status" value="1"/>
</dbReference>
<evidence type="ECO:0000256" key="6">
    <source>
        <dbReference type="ARBA" id="ARBA00022968"/>
    </source>
</evidence>
<dbReference type="AlphaFoldDB" id="R7TSY7"/>
<evidence type="ECO:0000313" key="12">
    <source>
        <dbReference type="EnsemblMetazoa" id="CapteP25724"/>
    </source>
</evidence>
<feature type="non-terminal residue" evidence="11">
    <location>
        <position position="1"/>
    </location>
</feature>
<proteinExistence type="inferred from homology"/>
<keyword evidence="8 10" id="KW-0333">Golgi apparatus</keyword>
<sequence>TNYEFDMMPSIVCPSHVTMVILVHCAVGYFYERQLIRETWGSVVGPDARRWPGTDATYPEIRLYFLIAQPEEYDKEEELKLLNEQEVNNDLIRATFIDSYHNLTLKSLMGLKFMKEHCPRVNHLLKTDDDIFLNIYQIANVAACHGDTPVVGGTWAAKVHRNSTGKWGVPTERYPFTFFPRYLAGAAYLISNNTFAELLDAAEHIPPVHVDDAFITGIV</sequence>
<reference evidence="12" key="3">
    <citation type="submission" date="2015-06" db="UniProtKB">
        <authorList>
            <consortium name="EnsemblMetazoa"/>
        </authorList>
    </citation>
    <scope>IDENTIFICATION</scope>
</reference>
<protein>
    <recommendedName>
        <fullName evidence="10">Hexosyltransferase</fullName>
        <ecNumber evidence="10">2.4.1.-</ecNumber>
    </recommendedName>
</protein>
<dbReference type="GO" id="GO:0000139">
    <property type="term" value="C:Golgi membrane"/>
    <property type="evidence" value="ECO:0007669"/>
    <property type="project" value="UniProtKB-SubCell"/>
</dbReference>
<evidence type="ECO:0000256" key="5">
    <source>
        <dbReference type="ARBA" id="ARBA00022692"/>
    </source>
</evidence>
<keyword evidence="3 10" id="KW-0328">Glycosyltransferase</keyword>
<organism evidence="11">
    <name type="scientific">Capitella teleta</name>
    <name type="common">Polychaete worm</name>
    <dbReference type="NCBI Taxonomy" id="283909"/>
    <lineage>
        <taxon>Eukaryota</taxon>
        <taxon>Metazoa</taxon>
        <taxon>Spiralia</taxon>
        <taxon>Lophotrochozoa</taxon>
        <taxon>Annelida</taxon>
        <taxon>Polychaeta</taxon>
        <taxon>Sedentaria</taxon>
        <taxon>Scolecida</taxon>
        <taxon>Capitellidae</taxon>
        <taxon>Capitella</taxon>
    </lineage>
</organism>
<evidence type="ECO:0000313" key="11">
    <source>
        <dbReference type="EMBL" id="ELT94601.1"/>
    </source>
</evidence>
<keyword evidence="6" id="KW-0735">Signal-anchor</keyword>
<comment type="subcellular location">
    <subcellularLocation>
        <location evidence="1 10">Golgi apparatus membrane</location>
        <topology evidence="1 10">Single-pass type II membrane protein</topology>
    </subcellularLocation>
</comment>
<dbReference type="Pfam" id="PF01762">
    <property type="entry name" value="Galactosyl_T"/>
    <property type="match status" value="1"/>
</dbReference>
<keyword evidence="5" id="KW-0812">Transmembrane</keyword>
<evidence type="ECO:0000256" key="1">
    <source>
        <dbReference type="ARBA" id="ARBA00004323"/>
    </source>
</evidence>
<evidence type="ECO:0000256" key="2">
    <source>
        <dbReference type="ARBA" id="ARBA00008661"/>
    </source>
</evidence>
<keyword evidence="4" id="KW-0808">Transferase</keyword>
<dbReference type="InterPro" id="IPR002659">
    <property type="entry name" value="Glyco_trans_31"/>
</dbReference>
<dbReference type="PANTHER" id="PTHR11214:SF314">
    <property type="entry name" value="HEXOSYLTRANSFERASE"/>
    <property type="match status" value="1"/>
</dbReference>
<keyword evidence="7" id="KW-1133">Transmembrane helix</keyword>
<reference evidence="13" key="1">
    <citation type="submission" date="2012-12" db="EMBL/GenBank/DDBJ databases">
        <authorList>
            <person name="Hellsten U."/>
            <person name="Grimwood J."/>
            <person name="Chapman J.A."/>
            <person name="Shapiro H."/>
            <person name="Aerts A."/>
            <person name="Otillar R.P."/>
            <person name="Terry A.Y."/>
            <person name="Boore J.L."/>
            <person name="Simakov O."/>
            <person name="Marletaz F."/>
            <person name="Cho S.-J."/>
            <person name="Edsinger-Gonzales E."/>
            <person name="Havlak P."/>
            <person name="Kuo D.-H."/>
            <person name="Larsson T."/>
            <person name="Lv J."/>
            <person name="Arendt D."/>
            <person name="Savage R."/>
            <person name="Osoegawa K."/>
            <person name="de Jong P."/>
            <person name="Lindberg D.R."/>
            <person name="Seaver E.C."/>
            <person name="Weisblat D.A."/>
            <person name="Putnam N.H."/>
            <person name="Grigoriev I.V."/>
            <person name="Rokhsar D.S."/>
        </authorList>
    </citation>
    <scope>NUCLEOTIDE SEQUENCE</scope>
    <source>
        <strain evidence="13">I ESC-2004</strain>
    </source>
</reference>
<dbReference type="OrthoDB" id="115198at2759"/>
<reference evidence="11 13" key="2">
    <citation type="journal article" date="2013" name="Nature">
        <title>Insights into bilaterian evolution from three spiralian genomes.</title>
        <authorList>
            <person name="Simakov O."/>
            <person name="Marletaz F."/>
            <person name="Cho S.J."/>
            <person name="Edsinger-Gonzales E."/>
            <person name="Havlak P."/>
            <person name="Hellsten U."/>
            <person name="Kuo D.H."/>
            <person name="Larsson T."/>
            <person name="Lv J."/>
            <person name="Arendt D."/>
            <person name="Savage R."/>
            <person name="Osoegawa K."/>
            <person name="de Jong P."/>
            <person name="Grimwood J."/>
            <person name="Chapman J.A."/>
            <person name="Shapiro H."/>
            <person name="Aerts A."/>
            <person name="Otillar R.P."/>
            <person name="Terry A.Y."/>
            <person name="Boore J.L."/>
            <person name="Grigoriev I.V."/>
            <person name="Lindberg D.R."/>
            <person name="Seaver E.C."/>
            <person name="Weisblat D.A."/>
            <person name="Putnam N.H."/>
            <person name="Rokhsar D.S."/>
        </authorList>
    </citation>
    <scope>NUCLEOTIDE SEQUENCE</scope>
    <source>
        <strain evidence="11 13">I ESC-2004</strain>
    </source>
</reference>
<dbReference type="EnsemblMetazoa" id="CapteT25724">
    <property type="protein sequence ID" value="CapteP25724"/>
    <property type="gene ID" value="CapteG25724"/>
</dbReference>
<keyword evidence="9" id="KW-0472">Membrane</keyword>
<dbReference type="GO" id="GO:0006493">
    <property type="term" value="P:protein O-linked glycosylation"/>
    <property type="evidence" value="ECO:0007669"/>
    <property type="project" value="TreeGrafter"/>
</dbReference>
<dbReference type="PANTHER" id="PTHR11214">
    <property type="entry name" value="BETA-1,3-N-ACETYLGLUCOSAMINYLTRANSFERASE"/>
    <property type="match status" value="1"/>
</dbReference>
<accession>R7TSY7</accession>
<keyword evidence="13" id="KW-1185">Reference proteome</keyword>
<name>R7TSY7_CAPTE</name>
<evidence type="ECO:0000256" key="4">
    <source>
        <dbReference type="ARBA" id="ARBA00022679"/>
    </source>
</evidence>
<dbReference type="EC" id="2.4.1.-" evidence="10"/>
<evidence type="ECO:0000256" key="10">
    <source>
        <dbReference type="RuleBase" id="RU363063"/>
    </source>
</evidence>
<gene>
    <name evidence="11" type="ORF">CAPTEDRAFT_25724</name>
</gene>
<comment type="similarity">
    <text evidence="2 10">Belongs to the glycosyltransferase 31 family.</text>
</comment>
<evidence type="ECO:0000256" key="7">
    <source>
        <dbReference type="ARBA" id="ARBA00022989"/>
    </source>
</evidence>
<evidence type="ECO:0000256" key="9">
    <source>
        <dbReference type="ARBA" id="ARBA00023136"/>
    </source>
</evidence>
<evidence type="ECO:0000256" key="8">
    <source>
        <dbReference type="ARBA" id="ARBA00023034"/>
    </source>
</evidence>
<dbReference type="Proteomes" id="UP000014760">
    <property type="component" value="Unassembled WGS sequence"/>
</dbReference>
<evidence type="ECO:0000313" key="13">
    <source>
        <dbReference type="Proteomes" id="UP000014760"/>
    </source>
</evidence>
<dbReference type="GO" id="GO:0016758">
    <property type="term" value="F:hexosyltransferase activity"/>
    <property type="evidence" value="ECO:0007669"/>
    <property type="project" value="InterPro"/>
</dbReference>
<feature type="non-terminal residue" evidence="11">
    <location>
        <position position="219"/>
    </location>
</feature>
<dbReference type="HOGENOM" id="CLU_036849_6_1_1"/>
<dbReference type="EMBL" id="KB309374">
    <property type="protein sequence ID" value="ELT94601.1"/>
    <property type="molecule type" value="Genomic_DNA"/>
</dbReference>
<dbReference type="STRING" id="283909.R7TSY7"/>